<dbReference type="AlphaFoldDB" id="A0A6J1W6J7"/>
<proteinExistence type="inferred from homology"/>
<dbReference type="InterPro" id="IPR001680">
    <property type="entry name" value="WD40_rpt"/>
</dbReference>
<protein>
    <submittedName>
        <fullName evidence="10">Periodic tryptophan protein 2 homolog</fullName>
    </submittedName>
</protein>
<dbReference type="RefSeq" id="XP_026748233.2">
    <property type="nucleotide sequence ID" value="XM_026892432.3"/>
</dbReference>
<dbReference type="InterPro" id="IPR019775">
    <property type="entry name" value="WD40_repeat_CS"/>
</dbReference>
<name>A0A6J1W6J7_GALME</name>
<reference evidence="10" key="1">
    <citation type="submission" date="2025-08" db="UniProtKB">
        <authorList>
            <consortium name="RefSeq"/>
        </authorList>
    </citation>
    <scope>IDENTIFICATION</scope>
    <source>
        <tissue evidence="10">Whole larvae</tissue>
    </source>
</reference>
<keyword evidence="4" id="KW-0677">Repeat</keyword>
<dbReference type="GO" id="GO:0000028">
    <property type="term" value="P:ribosomal small subunit assembly"/>
    <property type="evidence" value="ECO:0007669"/>
    <property type="project" value="TreeGrafter"/>
</dbReference>
<evidence type="ECO:0000259" key="8">
    <source>
        <dbReference type="Pfam" id="PF04003"/>
    </source>
</evidence>
<evidence type="ECO:0000256" key="3">
    <source>
        <dbReference type="ARBA" id="ARBA00022574"/>
    </source>
</evidence>
<dbReference type="PANTHER" id="PTHR19858:SF0">
    <property type="entry name" value="PERIODIC TRYPTOPHAN PROTEIN 2 HOMOLOG"/>
    <property type="match status" value="1"/>
</dbReference>
<evidence type="ECO:0000256" key="6">
    <source>
        <dbReference type="PROSITE-ProRule" id="PRU00221"/>
    </source>
</evidence>
<dbReference type="SUPFAM" id="SSF50998">
    <property type="entry name" value="Quinoprotein alcohol dehydrogenase-like"/>
    <property type="match status" value="1"/>
</dbReference>
<dbReference type="GO" id="GO:0034388">
    <property type="term" value="C:Pwp2p-containing subcomplex of 90S preribosome"/>
    <property type="evidence" value="ECO:0007669"/>
    <property type="project" value="TreeGrafter"/>
</dbReference>
<evidence type="ECO:0000256" key="5">
    <source>
        <dbReference type="ARBA" id="ARBA00023242"/>
    </source>
</evidence>
<dbReference type="InterPro" id="IPR027145">
    <property type="entry name" value="PWP2"/>
</dbReference>
<dbReference type="GO" id="GO:0000462">
    <property type="term" value="P:maturation of SSU-rRNA from tricistronic rRNA transcript (SSU-rRNA, 5.8S rRNA, LSU-rRNA)"/>
    <property type="evidence" value="ECO:0007669"/>
    <property type="project" value="TreeGrafter"/>
</dbReference>
<keyword evidence="9" id="KW-1185">Reference proteome</keyword>
<evidence type="ECO:0000256" key="2">
    <source>
        <dbReference type="ARBA" id="ARBA00010226"/>
    </source>
</evidence>
<dbReference type="InterPro" id="IPR015943">
    <property type="entry name" value="WD40/YVTN_repeat-like_dom_sf"/>
</dbReference>
<dbReference type="GeneID" id="113509128"/>
<evidence type="ECO:0000256" key="4">
    <source>
        <dbReference type="ARBA" id="ARBA00022737"/>
    </source>
</evidence>
<dbReference type="InterPro" id="IPR011047">
    <property type="entry name" value="Quinoprotein_ADH-like_sf"/>
</dbReference>
<dbReference type="PANTHER" id="PTHR19858">
    <property type="entry name" value="WD40 REPEAT PROTEIN"/>
    <property type="match status" value="1"/>
</dbReference>
<keyword evidence="5" id="KW-0539">Nucleus</keyword>
<dbReference type="Proteomes" id="UP001652740">
    <property type="component" value="Unplaced"/>
</dbReference>
<dbReference type="PROSITE" id="PS00678">
    <property type="entry name" value="WD_REPEATS_1"/>
    <property type="match status" value="1"/>
</dbReference>
<accession>A0A6J1W6J7</accession>
<sequence length="920" mass="102382">MKFNYKFSNLLGTVYKRGDIIFTQDGNCVISPVGNRITIYNLKHNKSNTLSVEGRFNYTAIDLSPNGSMLLAINEKGEAQMISMLTCAVVHRYKFRQHVNAVKFSPDGKYFAACCDDTVFIMTAPSCFTGEFRSFVMKRVFKKAHDEVTCLDWSTCSKLLAVGSKDTTTKIYTVDYLDNLSMYSLGGHTDKVVGVFFEKKSLDLITVSRNGQVCLWEANIDSDDLVTSEVQISHRKRRKLAKQEESDDDIDEKNVVEKDKEYESDDEQQDSEVKSNKNNTDEKKLLYKKLGRHYIGDALRSADYKVKLTAAQYHKATKLLVTGFSSGIFFLHEMPDVNLIHTLSISEHRISSISISPPGDWIAFGCPHIGQLLVWEWQSEQYVMKQQGHSLDMTCLAYSPDGLYIVTGGYDGKVKVWNTSTGFCFVTFNEHKSSVTSIVFSANKKFFVSSSLDGTVRCYDLTRYRNFRTLTAATLVQFSCAALDGSSELCAAAGQDVFDIYLWSIKFGKLLDVLGGHEAPVSCLAFSPALTSSRLASASWDKTVRLWDCIESSSDCETIQLTSDALQVAFRPDGEEIAVSTLDGNISLFSTASCEQTGSIEGRNDLGAGRADTDLVTANTNLKTKAFTTICYSADGTCLLGGGNSKNICLYSVREAVLIKKFVITQNRSLDAVNDFINRRFLTEFGNMALIEERTELEGGDVAIRLPGVRDGDMADRRVKPEVRVHCVRFSPTGESFAVAATEGLLVYSQNAGIDGTFRPYRLDSGSTPQTVRQHLKDRSWGHALLGAIQLNELTIIQECVESVPPSDIELTVTSLEEDYVSRLLNSLARLLEDSRHLEHLLLWVKAAISGKRKVPPNVLLALEKVLTVKYSQLSKICDFNKYTIRCIKTVGEMIPKREEEAMDTSDNESSGRGTFSDTD</sequence>
<dbReference type="CDD" id="cd00200">
    <property type="entry name" value="WD40"/>
    <property type="match status" value="1"/>
</dbReference>
<feature type="domain" description="Small-subunit processome Utp12" evidence="8">
    <location>
        <begin position="792"/>
        <end position="889"/>
    </location>
</feature>
<dbReference type="InterPro" id="IPR036322">
    <property type="entry name" value="WD40_repeat_dom_sf"/>
</dbReference>
<evidence type="ECO:0000313" key="9">
    <source>
        <dbReference type="Proteomes" id="UP001652740"/>
    </source>
</evidence>
<feature type="compositionally biased region" description="Polar residues" evidence="7">
    <location>
        <begin position="908"/>
        <end position="920"/>
    </location>
</feature>
<dbReference type="Gene3D" id="2.130.10.10">
    <property type="entry name" value="YVTN repeat-like/Quinoprotein amine dehydrogenase"/>
    <property type="match status" value="3"/>
</dbReference>
<feature type="region of interest" description="Disordered" evidence="7">
    <location>
        <begin position="898"/>
        <end position="920"/>
    </location>
</feature>
<dbReference type="InterPro" id="IPR007148">
    <property type="entry name" value="SSU_processome_Utp12"/>
</dbReference>
<feature type="repeat" description="WD" evidence="6">
    <location>
        <begin position="428"/>
        <end position="469"/>
    </location>
</feature>
<dbReference type="SUPFAM" id="SSF50978">
    <property type="entry name" value="WD40 repeat-like"/>
    <property type="match status" value="2"/>
</dbReference>
<feature type="compositionally biased region" description="Basic and acidic residues" evidence="7">
    <location>
        <begin position="252"/>
        <end position="261"/>
    </location>
</feature>
<dbReference type="Pfam" id="PF04003">
    <property type="entry name" value="Utp12"/>
    <property type="match status" value="1"/>
</dbReference>
<dbReference type="GO" id="GO:0032040">
    <property type="term" value="C:small-subunit processome"/>
    <property type="evidence" value="ECO:0007669"/>
    <property type="project" value="TreeGrafter"/>
</dbReference>
<feature type="repeat" description="WD" evidence="6">
    <location>
        <begin position="185"/>
        <end position="217"/>
    </location>
</feature>
<dbReference type="SMART" id="SM00320">
    <property type="entry name" value="WD40"/>
    <property type="match status" value="10"/>
</dbReference>
<dbReference type="PROSITE" id="PS50082">
    <property type="entry name" value="WD_REPEATS_2"/>
    <property type="match status" value="4"/>
</dbReference>
<feature type="repeat" description="WD" evidence="6">
    <location>
        <begin position="386"/>
        <end position="427"/>
    </location>
</feature>
<evidence type="ECO:0000256" key="7">
    <source>
        <dbReference type="SAM" id="MobiDB-lite"/>
    </source>
</evidence>
<feature type="repeat" description="WD" evidence="6">
    <location>
        <begin position="514"/>
        <end position="548"/>
    </location>
</feature>
<feature type="region of interest" description="Disordered" evidence="7">
    <location>
        <begin position="236"/>
        <end position="278"/>
    </location>
</feature>
<dbReference type="KEGG" id="gmw:113509128"/>
<dbReference type="PROSITE" id="PS50294">
    <property type="entry name" value="WD_REPEATS_REGION"/>
    <property type="match status" value="3"/>
</dbReference>
<dbReference type="Pfam" id="PF00400">
    <property type="entry name" value="WD40"/>
    <property type="match status" value="5"/>
</dbReference>
<evidence type="ECO:0000256" key="1">
    <source>
        <dbReference type="ARBA" id="ARBA00004604"/>
    </source>
</evidence>
<gene>
    <name evidence="10" type="primary">LOC113509128</name>
</gene>
<comment type="similarity">
    <text evidence="2">Belongs to the WD repeat PWP2 family.</text>
</comment>
<keyword evidence="3 6" id="KW-0853">WD repeat</keyword>
<organism evidence="9 10">
    <name type="scientific">Galleria mellonella</name>
    <name type="common">Greater wax moth</name>
    <dbReference type="NCBI Taxonomy" id="7137"/>
    <lineage>
        <taxon>Eukaryota</taxon>
        <taxon>Metazoa</taxon>
        <taxon>Ecdysozoa</taxon>
        <taxon>Arthropoda</taxon>
        <taxon>Hexapoda</taxon>
        <taxon>Insecta</taxon>
        <taxon>Pterygota</taxon>
        <taxon>Neoptera</taxon>
        <taxon>Endopterygota</taxon>
        <taxon>Lepidoptera</taxon>
        <taxon>Glossata</taxon>
        <taxon>Ditrysia</taxon>
        <taxon>Pyraloidea</taxon>
        <taxon>Pyralidae</taxon>
        <taxon>Galleriinae</taxon>
        <taxon>Galleria</taxon>
    </lineage>
</organism>
<comment type="subcellular location">
    <subcellularLocation>
        <location evidence="1">Nucleus</location>
        <location evidence="1">Nucleolus</location>
    </subcellularLocation>
</comment>
<evidence type="ECO:0000313" key="10">
    <source>
        <dbReference type="RefSeq" id="XP_026748233.2"/>
    </source>
</evidence>